<dbReference type="Proteomes" id="UP001374584">
    <property type="component" value="Unassembled WGS sequence"/>
</dbReference>
<accession>A0AAN9L331</accession>
<keyword evidence="2" id="KW-1185">Reference proteome</keyword>
<reference evidence="1 2" key="1">
    <citation type="submission" date="2024-01" db="EMBL/GenBank/DDBJ databases">
        <title>The genomes of 5 underutilized Papilionoideae crops provide insights into root nodulation and disease resistanc.</title>
        <authorList>
            <person name="Jiang F."/>
        </authorList>
    </citation>
    <scope>NUCLEOTIDE SEQUENCE [LARGE SCALE GENOMIC DNA]</scope>
    <source>
        <strain evidence="1">JINMINGXINNONG_FW02</strain>
        <tissue evidence="1">Leaves</tissue>
    </source>
</reference>
<name>A0AAN9L331_PHACN</name>
<gene>
    <name evidence="1" type="ORF">VNO80_31582</name>
</gene>
<proteinExistence type="predicted"/>
<dbReference type="EMBL" id="JAYMYR010000017">
    <property type="protein sequence ID" value="KAK7327217.1"/>
    <property type="molecule type" value="Genomic_DNA"/>
</dbReference>
<sequence>MQIHYATSVEEDASLLATPAEGIHLVFWDCNMKLLQAETFRKKHLHLIMITRKYVLMFPILVYGDGGVGDDDGVVLCSSKDRKSSAKQRKKHRVLACISLPTSSSATKWNKVVSIGIRFTKLGLGLGLELGFVGF</sequence>
<evidence type="ECO:0000313" key="1">
    <source>
        <dbReference type="EMBL" id="KAK7327217.1"/>
    </source>
</evidence>
<protein>
    <submittedName>
        <fullName evidence="1">Uncharacterized protein</fullName>
    </submittedName>
</protein>
<comment type="caution">
    <text evidence="1">The sequence shown here is derived from an EMBL/GenBank/DDBJ whole genome shotgun (WGS) entry which is preliminary data.</text>
</comment>
<organism evidence="1 2">
    <name type="scientific">Phaseolus coccineus</name>
    <name type="common">Scarlet runner bean</name>
    <name type="synonym">Phaseolus multiflorus</name>
    <dbReference type="NCBI Taxonomy" id="3886"/>
    <lineage>
        <taxon>Eukaryota</taxon>
        <taxon>Viridiplantae</taxon>
        <taxon>Streptophyta</taxon>
        <taxon>Embryophyta</taxon>
        <taxon>Tracheophyta</taxon>
        <taxon>Spermatophyta</taxon>
        <taxon>Magnoliopsida</taxon>
        <taxon>eudicotyledons</taxon>
        <taxon>Gunneridae</taxon>
        <taxon>Pentapetalae</taxon>
        <taxon>rosids</taxon>
        <taxon>fabids</taxon>
        <taxon>Fabales</taxon>
        <taxon>Fabaceae</taxon>
        <taxon>Papilionoideae</taxon>
        <taxon>50 kb inversion clade</taxon>
        <taxon>NPAAA clade</taxon>
        <taxon>indigoferoid/millettioid clade</taxon>
        <taxon>Phaseoleae</taxon>
        <taxon>Phaseolus</taxon>
    </lineage>
</organism>
<dbReference type="AlphaFoldDB" id="A0AAN9L331"/>
<evidence type="ECO:0000313" key="2">
    <source>
        <dbReference type="Proteomes" id="UP001374584"/>
    </source>
</evidence>